<dbReference type="FunFam" id="2.60.40.10:FF:000367">
    <property type="entry name" value="Neural cell adhesion molecule L1-like protein"/>
    <property type="match status" value="1"/>
</dbReference>
<protein>
    <submittedName>
        <fullName evidence="19 20">Neuronal cell adhesion molecule isoform X1</fullName>
    </submittedName>
</protein>
<dbReference type="GO" id="GO:0007156">
    <property type="term" value="P:homophilic cell adhesion via plasma membrane adhesion molecules"/>
    <property type="evidence" value="ECO:0007669"/>
    <property type="project" value="TreeGrafter"/>
</dbReference>
<feature type="domain" description="Fibronectin type-III" evidence="17">
    <location>
        <begin position="870"/>
        <end position="972"/>
    </location>
</feature>
<keyword evidence="12" id="KW-0393">Immunoglobulin domain</keyword>
<feature type="domain" description="Ig-like" evidence="16">
    <location>
        <begin position="542"/>
        <end position="629"/>
    </location>
</feature>
<dbReference type="Pfam" id="PF13882">
    <property type="entry name" value="Bravo_FIGEY"/>
    <property type="match status" value="1"/>
</dbReference>
<evidence type="ECO:0000313" key="21">
    <source>
        <dbReference type="RefSeq" id="XP_032809963.1"/>
    </source>
</evidence>
<comment type="subcellular location">
    <subcellularLocation>
        <location evidence="1">Cell membrane</location>
        <topology evidence="1">Single-pass type I membrane protein</topology>
    </subcellularLocation>
</comment>
<evidence type="ECO:0000259" key="16">
    <source>
        <dbReference type="PROSITE" id="PS50835"/>
    </source>
</evidence>
<dbReference type="RefSeq" id="XP_032809961.1">
    <property type="nucleotide sequence ID" value="XM_032954070.1"/>
</dbReference>
<dbReference type="SUPFAM" id="SSF49265">
    <property type="entry name" value="Fibronectin type III"/>
    <property type="match status" value="3"/>
</dbReference>
<keyword evidence="4 14" id="KW-0812">Transmembrane</keyword>
<dbReference type="InterPro" id="IPR026966">
    <property type="entry name" value="Neurofascin/L1/NrCAM_C"/>
</dbReference>
<keyword evidence="8 14" id="KW-1133">Transmembrane helix</keyword>
<dbReference type="Pfam" id="PF13927">
    <property type="entry name" value="Ig_3"/>
    <property type="match status" value="4"/>
</dbReference>
<dbReference type="Pfam" id="PF07679">
    <property type="entry name" value="I-set"/>
    <property type="match status" value="1"/>
</dbReference>
<evidence type="ECO:0000256" key="7">
    <source>
        <dbReference type="ARBA" id="ARBA00022889"/>
    </source>
</evidence>
<name>A0AAJ7WTV4_PETMA</name>
<dbReference type="Proteomes" id="UP001318040">
    <property type="component" value="Chromosome 14"/>
</dbReference>
<feature type="domain" description="Ig-like" evidence="16">
    <location>
        <begin position="143"/>
        <end position="224"/>
    </location>
</feature>
<dbReference type="RefSeq" id="XP_032809963.1">
    <property type="nucleotide sequence ID" value="XM_032954072.1"/>
</dbReference>
<keyword evidence="6" id="KW-0677">Repeat</keyword>
<evidence type="ECO:0000256" key="3">
    <source>
        <dbReference type="ARBA" id="ARBA00022475"/>
    </source>
</evidence>
<feature type="region of interest" description="Disordered" evidence="13">
    <location>
        <begin position="959"/>
        <end position="978"/>
    </location>
</feature>
<keyword evidence="10" id="KW-1015">Disulfide bond</keyword>
<evidence type="ECO:0000256" key="15">
    <source>
        <dbReference type="SAM" id="SignalP"/>
    </source>
</evidence>
<feature type="domain" description="Ig-like" evidence="16">
    <location>
        <begin position="356"/>
        <end position="444"/>
    </location>
</feature>
<dbReference type="GO" id="GO:0030424">
    <property type="term" value="C:axon"/>
    <property type="evidence" value="ECO:0007669"/>
    <property type="project" value="TreeGrafter"/>
</dbReference>
<feature type="domain" description="Ig-like" evidence="16">
    <location>
        <begin position="41"/>
        <end position="133"/>
    </location>
</feature>
<gene>
    <name evidence="19 20 21 22" type="primary">NRCAM</name>
</gene>
<feature type="domain" description="Fibronectin type-III" evidence="17">
    <location>
        <begin position="770"/>
        <end position="865"/>
    </location>
</feature>
<evidence type="ECO:0000256" key="13">
    <source>
        <dbReference type="SAM" id="MobiDB-lite"/>
    </source>
</evidence>
<evidence type="ECO:0000256" key="4">
    <source>
        <dbReference type="ARBA" id="ARBA00022692"/>
    </source>
</evidence>
<dbReference type="Pfam" id="PF00041">
    <property type="entry name" value="fn3"/>
    <property type="match status" value="4"/>
</dbReference>
<accession>A0AAJ7WTV4</accession>
<dbReference type="KEGG" id="pmrn:116942320"/>
<dbReference type="FunFam" id="2.60.40.10:FF:000057">
    <property type="entry name" value="neural cell adhesion molecule L1"/>
    <property type="match status" value="1"/>
</dbReference>
<dbReference type="InterPro" id="IPR003599">
    <property type="entry name" value="Ig_sub"/>
</dbReference>
<evidence type="ECO:0000256" key="11">
    <source>
        <dbReference type="ARBA" id="ARBA00023180"/>
    </source>
</evidence>
<evidence type="ECO:0000256" key="14">
    <source>
        <dbReference type="SAM" id="Phobius"/>
    </source>
</evidence>
<feature type="region of interest" description="Disordered" evidence="13">
    <location>
        <begin position="1208"/>
        <end position="1331"/>
    </location>
</feature>
<dbReference type="CDD" id="cd00063">
    <property type="entry name" value="FN3"/>
    <property type="match status" value="4"/>
</dbReference>
<keyword evidence="7" id="KW-0130">Cell adhesion</keyword>
<dbReference type="SMART" id="SM00409">
    <property type="entry name" value="IG"/>
    <property type="match status" value="6"/>
</dbReference>
<dbReference type="Gene3D" id="2.60.40.10">
    <property type="entry name" value="Immunoglobulins"/>
    <property type="match status" value="11"/>
</dbReference>
<dbReference type="PANTHER" id="PTHR10075">
    <property type="entry name" value="BASIGIN RELATED"/>
    <property type="match status" value="1"/>
</dbReference>
<dbReference type="CDD" id="cd00096">
    <property type="entry name" value="Ig"/>
    <property type="match status" value="1"/>
</dbReference>
<keyword evidence="11" id="KW-0325">Glycoprotein</keyword>
<dbReference type="GO" id="GO:0098632">
    <property type="term" value="F:cell-cell adhesion mediator activity"/>
    <property type="evidence" value="ECO:0007669"/>
    <property type="project" value="TreeGrafter"/>
</dbReference>
<feature type="transmembrane region" description="Helical" evidence="14">
    <location>
        <begin position="1178"/>
        <end position="1199"/>
    </location>
</feature>
<dbReference type="InterPro" id="IPR036116">
    <property type="entry name" value="FN3_sf"/>
</dbReference>
<dbReference type="GO" id="GO:0005886">
    <property type="term" value="C:plasma membrane"/>
    <property type="evidence" value="ECO:0007669"/>
    <property type="project" value="UniProtKB-SubCell"/>
</dbReference>
<dbReference type="InterPro" id="IPR036179">
    <property type="entry name" value="Ig-like_dom_sf"/>
</dbReference>
<dbReference type="InterPro" id="IPR003961">
    <property type="entry name" value="FN3_dom"/>
</dbReference>
<feature type="domain" description="Fibronectin type-III" evidence="17">
    <location>
        <begin position="669"/>
        <end position="765"/>
    </location>
</feature>
<dbReference type="FunFam" id="2.60.40.10:FF:000078">
    <property type="entry name" value="Neuronal cell adhesion molecule"/>
    <property type="match status" value="1"/>
</dbReference>
<evidence type="ECO:0000313" key="20">
    <source>
        <dbReference type="RefSeq" id="XP_032809962.1"/>
    </source>
</evidence>
<evidence type="ECO:0000313" key="19">
    <source>
        <dbReference type="RefSeq" id="XP_032809961.1"/>
    </source>
</evidence>
<feature type="signal peptide" evidence="15">
    <location>
        <begin position="1"/>
        <end position="24"/>
    </location>
</feature>
<dbReference type="FunFam" id="2.60.40.10:FF:000005">
    <property type="entry name" value="Neuronal cell adhesion molecule"/>
    <property type="match status" value="1"/>
</dbReference>
<feature type="domain" description="Ig-like" evidence="16">
    <location>
        <begin position="450"/>
        <end position="535"/>
    </location>
</feature>
<dbReference type="InterPro" id="IPR013783">
    <property type="entry name" value="Ig-like_fold"/>
</dbReference>
<evidence type="ECO:0000256" key="5">
    <source>
        <dbReference type="ARBA" id="ARBA00022729"/>
    </source>
</evidence>
<proteinExistence type="inferred from homology"/>
<dbReference type="RefSeq" id="XP_032809964.1">
    <property type="nucleotide sequence ID" value="XM_032954073.1"/>
</dbReference>
<feature type="chain" id="PRO_5044709632" evidence="15">
    <location>
        <begin position="25"/>
        <end position="1331"/>
    </location>
</feature>
<dbReference type="PANTHER" id="PTHR10075:SF100">
    <property type="entry name" value="FASCICLIN-2"/>
    <property type="match status" value="1"/>
</dbReference>
<dbReference type="CTD" id="4897"/>
<sequence length="1331" mass="146366">MASHRRTTLFEVMVAQLLMWQLSALNIPLDYKLLEEFKQPPAITAQSPKNYIVDPRDNIEIKCEAKGNPPPSFHWTKDGVDFHPEADERVQMRGDSGTLVVDVVGGGRAERYEGEYQCRASNSGGTALSDRITVQLSRSPLWPKEVIDPVQVKEGSSAVLPCNPPPGIPLPVIFWMDHVLQRLSQDERVSQGLNGDLYFSNVRASDARDDYICYARFVYTQTIQQKQPIKLTVQPVDASNDTESANASDADINGGSRVDLYPPRFLSPVGASSTKMVLKGDVLSLECIAAGLPTPRIQWFKSGAEMPWERAKLLNFNKTLILANVTEGDDGNYVCLASNRLGVQRHTTTVAIEAAPYWLTGGPESRVVQPGEQTTIMCRATGNPKPSIRWLLNGGPIEEAGNDPNRKVDGDTIILSNLPEGTSAVYQCEATNKHGSILGNAFVNVLAVPPRILSPMNKVYSAVVNQTVHIECKVFASPQPTFMWFKDAHGGKLEGPRYQDSAASDTLVVPRVQKGDAGVYTCHVQNYLNKNQSLARLLIKDPTRIVQPPSELRAQRFGVATFECHATHDPSLSLNISWFHDGYPLPESPRHELEGSGLTIVNVTEEDVGHYKCRASTELDHAEAEARLTVIDSPDATLFSPELNATLVSSPSIPSPVGGVAVTIDRPDSPMDLELTNRQDLSVRLTWNPGSENNDPIKEFVVEYEEDWFEPGVWHRLSSFPGSRNSVLLDSLSPYVSYRFRVVAVNSVGPSEPSLPTERCLTVSASPQINPSGVKGEGTNPTNMIISWTPMRGVDQNGPGFGYRVSWRLQSSGDAEWTTETVLNRSHVVVSGTPTFSPYEIRVRAVNNIGLGPEPDVVIGYSGEDVPLESPKNVRVEVLNSTIIKVTWEPVPLESVRGHILGYRVHYWRVRALGDRRRRRSNREVLEFQPVRTHGVVPGLRPYSLYQLEVCVFNRKSDGPASTRQQFHTPEGVPSQPENLRLYRPSQTSLKIDWDHPELINGRLTGYSIQYQTINHTYELGPLKSVDIPTANASSWTLRDLPPNGRYKVYVRARTRAGLGAAAFEEATTVMERAAQIVSVAGEEFANVSWMPAAFRAGTVFYIEYMLNNSVEGWEKSLRTPSVNTSQSYIVVQGLEAGTAYKMRLASALQASVSFSEAVVFEARAEPSQQVNIPTQGWFIGLMCAIVLLVLIILIICFVRRNRGGKYPVKEKEDAHPDPEAQPMKEDTYRSLGSEDEKVPDGGGGKGGRPSPNGSIRRGGSADSLVEYGDGGEGQFNEDGSFIGQYTDRKDRAEPGPDGEESSTTTSPVNPLNPLNGPTAAAPATPNNHLA</sequence>
<evidence type="ECO:0000256" key="8">
    <source>
        <dbReference type="ARBA" id="ARBA00022989"/>
    </source>
</evidence>
<dbReference type="GO" id="GO:0070593">
    <property type="term" value="P:dendrite self-avoidance"/>
    <property type="evidence" value="ECO:0007669"/>
    <property type="project" value="TreeGrafter"/>
</dbReference>
<evidence type="ECO:0000313" key="22">
    <source>
        <dbReference type="RefSeq" id="XP_032809964.1"/>
    </source>
</evidence>
<keyword evidence="18" id="KW-1185">Reference proteome</keyword>
<evidence type="ECO:0000313" key="18">
    <source>
        <dbReference type="Proteomes" id="UP001318040"/>
    </source>
</evidence>
<dbReference type="FunFam" id="2.60.40.10:FF:000038">
    <property type="entry name" value="Neuronal cell adhesion molecule"/>
    <property type="match status" value="1"/>
</dbReference>
<keyword evidence="3" id="KW-1003">Cell membrane</keyword>
<keyword evidence="9 14" id="KW-0472">Membrane</keyword>
<feature type="domain" description="Ig-like" evidence="16">
    <location>
        <begin position="263"/>
        <end position="351"/>
    </location>
</feature>
<dbReference type="InterPro" id="IPR007110">
    <property type="entry name" value="Ig-like_dom"/>
</dbReference>
<evidence type="ECO:0000256" key="1">
    <source>
        <dbReference type="ARBA" id="ARBA00004251"/>
    </source>
</evidence>
<evidence type="ECO:0000256" key="12">
    <source>
        <dbReference type="ARBA" id="ARBA00023319"/>
    </source>
</evidence>
<comment type="similarity">
    <text evidence="2">Belongs to the immunoglobulin superfamily. L1/neurofascin/NgCAM family.</text>
</comment>
<dbReference type="GO" id="GO:0007411">
    <property type="term" value="P:axon guidance"/>
    <property type="evidence" value="ECO:0007669"/>
    <property type="project" value="TreeGrafter"/>
</dbReference>
<dbReference type="PROSITE" id="PS50853">
    <property type="entry name" value="FN3"/>
    <property type="match status" value="4"/>
</dbReference>
<dbReference type="FunFam" id="2.60.40.10:FF:000114">
    <property type="entry name" value="Neuronal cell adhesion molecule"/>
    <property type="match status" value="1"/>
</dbReference>
<feature type="compositionally biased region" description="Basic and acidic residues" evidence="13">
    <location>
        <begin position="1208"/>
        <end position="1240"/>
    </location>
</feature>
<keyword evidence="5 15" id="KW-0732">Signal</keyword>
<organism evidence="18 19">
    <name type="scientific">Petromyzon marinus</name>
    <name type="common">Sea lamprey</name>
    <dbReference type="NCBI Taxonomy" id="7757"/>
    <lineage>
        <taxon>Eukaryota</taxon>
        <taxon>Metazoa</taxon>
        <taxon>Chordata</taxon>
        <taxon>Craniata</taxon>
        <taxon>Vertebrata</taxon>
        <taxon>Cyclostomata</taxon>
        <taxon>Hyperoartia</taxon>
        <taxon>Petromyzontiformes</taxon>
        <taxon>Petromyzontidae</taxon>
        <taxon>Petromyzon</taxon>
    </lineage>
</organism>
<dbReference type="SUPFAM" id="SSF48726">
    <property type="entry name" value="Immunoglobulin"/>
    <property type="match status" value="6"/>
</dbReference>
<dbReference type="GeneID" id="116942320"/>
<evidence type="ECO:0000256" key="6">
    <source>
        <dbReference type="ARBA" id="ARBA00022737"/>
    </source>
</evidence>
<reference evidence="19 20" key="1">
    <citation type="submission" date="2025-04" db="UniProtKB">
        <authorList>
            <consortium name="RefSeq"/>
        </authorList>
    </citation>
    <scope>IDENTIFICATION</scope>
    <source>
        <tissue evidence="19 20">Sperm</tissue>
    </source>
</reference>
<dbReference type="SMART" id="SM00408">
    <property type="entry name" value="IGc2"/>
    <property type="match status" value="5"/>
</dbReference>
<dbReference type="InterPro" id="IPR003598">
    <property type="entry name" value="Ig_sub2"/>
</dbReference>
<evidence type="ECO:0000256" key="10">
    <source>
        <dbReference type="ARBA" id="ARBA00023157"/>
    </source>
</evidence>
<feature type="domain" description="Fibronectin type-III" evidence="17">
    <location>
        <begin position="976"/>
        <end position="1073"/>
    </location>
</feature>
<dbReference type="SMART" id="SM00060">
    <property type="entry name" value="FN3"/>
    <property type="match status" value="5"/>
</dbReference>
<dbReference type="RefSeq" id="XP_032809962.1">
    <property type="nucleotide sequence ID" value="XM_032954071.1"/>
</dbReference>
<evidence type="ECO:0000256" key="9">
    <source>
        <dbReference type="ARBA" id="ARBA00023136"/>
    </source>
</evidence>
<evidence type="ECO:0000256" key="2">
    <source>
        <dbReference type="ARBA" id="ARBA00008588"/>
    </source>
</evidence>
<dbReference type="PROSITE" id="PS50835">
    <property type="entry name" value="IG_LIKE"/>
    <property type="match status" value="6"/>
</dbReference>
<feature type="compositionally biased region" description="Low complexity" evidence="13">
    <location>
        <begin position="1310"/>
        <end position="1331"/>
    </location>
</feature>
<dbReference type="FunFam" id="2.60.40.10:FF:000363">
    <property type="entry name" value="neurofascin isoform X1"/>
    <property type="match status" value="1"/>
</dbReference>
<dbReference type="InterPro" id="IPR013098">
    <property type="entry name" value="Ig_I-set"/>
</dbReference>
<evidence type="ECO:0000259" key="17">
    <source>
        <dbReference type="PROSITE" id="PS50853"/>
    </source>
</evidence>